<dbReference type="OrthoDB" id="9802525at2"/>
<evidence type="ECO:0000313" key="7">
    <source>
        <dbReference type="Proteomes" id="UP000013167"/>
    </source>
</evidence>
<dbReference type="PANTHER" id="PTHR45947">
    <property type="entry name" value="SULFOQUINOVOSYL TRANSFERASE SQD2"/>
    <property type="match status" value="1"/>
</dbReference>
<dbReference type="InterPro" id="IPR028098">
    <property type="entry name" value="Glyco_trans_4-like_N"/>
</dbReference>
<dbReference type="GO" id="GO:0016758">
    <property type="term" value="F:hexosyltransferase activity"/>
    <property type="evidence" value="ECO:0007669"/>
    <property type="project" value="TreeGrafter"/>
</dbReference>
<dbReference type="InterPro" id="IPR001296">
    <property type="entry name" value="Glyco_trans_1"/>
</dbReference>
<dbReference type="GO" id="GO:1901137">
    <property type="term" value="P:carbohydrate derivative biosynthetic process"/>
    <property type="evidence" value="ECO:0007669"/>
    <property type="project" value="UniProtKB-ARBA"/>
</dbReference>
<sequence>MRVAIVTESFLPTLNGVTTSVCRVSEQLYAGGHDVRIVAPAPAPDRFGEIRVATCPSVSVRQFPTGLPTPGLRQALEDFAPEVVHVASPFVLGARALQWADRTQTPAVAIYQTDVPSYLAQHTPGRIGTRASNAAWRWIRRMHAHADLTLAPSSATIEELRHHGIPRVERWRRGVDHSLFCPRWRGDAGARELRRALSPAGEVLIGYVGRLAPEKELHRLAEAATIPGTRLVIVGDGPARSEVGALLTEAVADMPGRPNRTPIVLGQRCGDDLARAYAAFDVFVHTGTRETFGQTLQEAAAMGLPVVAPARGGPIDLVDHGRSGYLFDPDRPGALREAAATLVADPQLRVSMGEVGLARIAQCSWGALTAELVGHYERARVTRRARAPHAA</sequence>
<dbReference type="SUPFAM" id="SSF53756">
    <property type="entry name" value="UDP-Glycosyltransferase/glycogen phosphorylase"/>
    <property type="match status" value="1"/>
</dbReference>
<gene>
    <name evidence="6" type="primary">mgtA</name>
    <name evidence="6" type="ORF">BN10_520003</name>
</gene>
<dbReference type="Gene3D" id="3.40.50.2000">
    <property type="entry name" value="Glycogen Phosphorylase B"/>
    <property type="match status" value="2"/>
</dbReference>
<accession>N0DZV7</accession>
<keyword evidence="7" id="KW-1185">Reference proteome</keyword>
<proteinExistence type="predicted"/>
<dbReference type="eggNOG" id="COG0438">
    <property type="taxonomic scope" value="Bacteria"/>
</dbReference>
<dbReference type="Pfam" id="PF13439">
    <property type="entry name" value="Glyco_transf_4"/>
    <property type="match status" value="1"/>
</dbReference>
<evidence type="ECO:0000259" key="4">
    <source>
        <dbReference type="Pfam" id="PF00534"/>
    </source>
</evidence>
<comment type="caution">
    <text evidence="6">The sequence shown here is derived from an EMBL/GenBank/DDBJ whole genome shotgun (WGS) entry which is preliminary data.</text>
</comment>
<dbReference type="PANTHER" id="PTHR45947:SF3">
    <property type="entry name" value="SULFOQUINOVOSYL TRANSFERASE SQD2"/>
    <property type="match status" value="1"/>
</dbReference>
<feature type="domain" description="Glycosyl transferase family 1" evidence="4">
    <location>
        <begin position="197"/>
        <end position="354"/>
    </location>
</feature>
<evidence type="ECO:0000259" key="5">
    <source>
        <dbReference type="Pfam" id="PF13439"/>
    </source>
</evidence>
<protein>
    <recommendedName>
        <fullName evidence="1">D-inositol 3-phosphate glycosyltransferase</fullName>
    </recommendedName>
</protein>
<dbReference type="EMBL" id="CAIZ01000122">
    <property type="protein sequence ID" value="CCH70102.1"/>
    <property type="molecule type" value="Genomic_DNA"/>
</dbReference>
<evidence type="ECO:0000256" key="3">
    <source>
        <dbReference type="ARBA" id="ARBA00022679"/>
    </source>
</evidence>
<dbReference type="STRING" id="1193181.BN10_520003"/>
<organism evidence="6 7">
    <name type="scientific">Phycicoccus elongatus Lp2</name>
    <dbReference type="NCBI Taxonomy" id="1193181"/>
    <lineage>
        <taxon>Bacteria</taxon>
        <taxon>Bacillati</taxon>
        <taxon>Actinomycetota</taxon>
        <taxon>Actinomycetes</taxon>
        <taxon>Micrococcales</taxon>
        <taxon>Intrasporangiaceae</taxon>
        <taxon>Phycicoccus</taxon>
    </lineage>
</organism>
<dbReference type="InterPro" id="IPR050194">
    <property type="entry name" value="Glycosyltransferase_grp1"/>
</dbReference>
<dbReference type="Proteomes" id="UP000013167">
    <property type="component" value="Unassembled WGS sequence"/>
</dbReference>
<keyword evidence="2 6" id="KW-0328">Glycosyltransferase</keyword>
<dbReference type="AlphaFoldDB" id="N0DZV7"/>
<dbReference type="HOGENOM" id="CLU_009583_2_0_11"/>
<keyword evidence="3 6" id="KW-0808">Transferase</keyword>
<dbReference type="CDD" id="cd03814">
    <property type="entry name" value="GT4-like"/>
    <property type="match status" value="1"/>
</dbReference>
<dbReference type="RefSeq" id="WP_010849958.1">
    <property type="nucleotide sequence ID" value="NZ_HF570956.1"/>
</dbReference>
<evidence type="ECO:0000256" key="2">
    <source>
        <dbReference type="ARBA" id="ARBA00022676"/>
    </source>
</evidence>
<dbReference type="Pfam" id="PF00534">
    <property type="entry name" value="Glycos_transf_1"/>
    <property type="match status" value="1"/>
</dbReference>
<reference evidence="6 7" key="1">
    <citation type="journal article" date="2013" name="ISME J.">
        <title>A metabolic model for members of the genus Tetrasphaera involved in enhanced biological phosphorus removal.</title>
        <authorList>
            <person name="Kristiansen R."/>
            <person name="Nguyen H.T.T."/>
            <person name="Saunders A.M."/>
            <person name="Nielsen J.L."/>
            <person name="Wimmer R."/>
            <person name="Le V.Q."/>
            <person name="McIlroy S.J."/>
            <person name="Petrovski S."/>
            <person name="Seviour R.J."/>
            <person name="Calteau A."/>
            <person name="Nielsen K.L."/>
            <person name="Nielsen P.H."/>
        </authorList>
    </citation>
    <scope>NUCLEOTIDE SEQUENCE [LARGE SCALE GENOMIC DNA]</scope>
    <source>
        <strain evidence="6 7">Lp2</strain>
    </source>
</reference>
<name>N0DZV7_9MICO</name>
<feature type="domain" description="Glycosyltransferase subfamily 4-like N-terminal" evidence="5">
    <location>
        <begin position="15"/>
        <end position="178"/>
    </location>
</feature>
<evidence type="ECO:0000313" key="6">
    <source>
        <dbReference type="EMBL" id="CCH70102.1"/>
    </source>
</evidence>
<evidence type="ECO:0000256" key="1">
    <source>
        <dbReference type="ARBA" id="ARBA00021292"/>
    </source>
</evidence>